<dbReference type="PROSITE" id="PS51257">
    <property type="entry name" value="PROKAR_LIPOPROTEIN"/>
    <property type="match status" value="1"/>
</dbReference>
<dbReference type="EMBL" id="CAJPWZ010000350">
    <property type="protein sequence ID" value="CAG2191046.1"/>
    <property type="molecule type" value="Genomic_DNA"/>
</dbReference>
<comment type="caution">
    <text evidence="2">The sequence shown here is derived from an EMBL/GenBank/DDBJ whole genome shotgun (WGS) entry which is preliminary data.</text>
</comment>
<gene>
    <name evidence="2" type="ORF">MEDL_6295</name>
</gene>
<feature type="signal peptide" evidence="1">
    <location>
        <begin position="1"/>
        <end position="24"/>
    </location>
</feature>
<organism evidence="2 3">
    <name type="scientific">Mytilus edulis</name>
    <name type="common">Blue mussel</name>
    <dbReference type="NCBI Taxonomy" id="6550"/>
    <lineage>
        <taxon>Eukaryota</taxon>
        <taxon>Metazoa</taxon>
        <taxon>Spiralia</taxon>
        <taxon>Lophotrochozoa</taxon>
        <taxon>Mollusca</taxon>
        <taxon>Bivalvia</taxon>
        <taxon>Autobranchia</taxon>
        <taxon>Pteriomorphia</taxon>
        <taxon>Mytilida</taxon>
        <taxon>Mytiloidea</taxon>
        <taxon>Mytilidae</taxon>
        <taxon>Mytilinae</taxon>
        <taxon>Mytilus</taxon>
    </lineage>
</organism>
<feature type="chain" id="PRO_5035757427" evidence="1">
    <location>
        <begin position="25"/>
        <end position="216"/>
    </location>
</feature>
<protein>
    <submittedName>
        <fullName evidence="2">Uncharacterized protein</fullName>
    </submittedName>
</protein>
<evidence type="ECO:0000313" key="2">
    <source>
        <dbReference type="EMBL" id="CAG2191046.1"/>
    </source>
</evidence>
<keyword evidence="3" id="KW-1185">Reference proteome</keyword>
<evidence type="ECO:0000313" key="3">
    <source>
        <dbReference type="Proteomes" id="UP000683360"/>
    </source>
</evidence>
<evidence type="ECO:0000256" key="1">
    <source>
        <dbReference type="SAM" id="SignalP"/>
    </source>
</evidence>
<name>A0A8S3Q722_MYTED</name>
<reference evidence="2" key="1">
    <citation type="submission" date="2021-03" db="EMBL/GenBank/DDBJ databases">
        <authorList>
            <person name="Bekaert M."/>
        </authorList>
    </citation>
    <scope>NUCLEOTIDE SEQUENCE</scope>
</reference>
<dbReference type="AlphaFoldDB" id="A0A8S3Q722"/>
<sequence length="216" mass="24317">MLHRSKMMYFVNLLVLMLACFAQAVPPPLPSQRCTDRIQELVEEFASQETIPDIESYIQTNTLTHEYSFNQTLVDDYCSLFRKVIPFYHNNIADLRMLCNTDQLRNPLELMSHIKNVATSMCDVEKMNDIKAILTCVSNNRMAQQSFLGCLQGTVRGLSFSRPGSLTCSQATSFKSCLCQFGSCAPESTKSISEMLTSLQLDTCEIVTSMVAGPWH</sequence>
<proteinExistence type="predicted"/>
<dbReference type="OrthoDB" id="6107619at2759"/>
<accession>A0A8S3Q722</accession>
<keyword evidence="1" id="KW-0732">Signal</keyword>
<dbReference type="Proteomes" id="UP000683360">
    <property type="component" value="Unassembled WGS sequence"/>
</dbReference>